<dbReference type="GO" id="GO:0005737">
    <property type="term" value="C:cytoplasm"/>
    <property type="evidence" value="ECO:0007669"/>
    <property type="project" value="TreeGrafter"/>
</dbReference>
<keyword evidence="4" id="KW-1185">Reference proteome</keyword>
<reference evidence="3" key="1">
    <citation type="submission" date="2021-02" db="EMBL/GenBank/DDBJ databases">
        <authorList>
            <person name="Nowell W R."/>
        </authorList>
    </citation>
    <scope>NUCLEOTIDE SEQUENCE</scope>
    <source>
        <strain evidence="3">Ploen Becks lab</strain>
    </source>
</reference>
<comment type="catalytic activity">
    <reaction evidence="1">
        <text>[protein]-peptidylproline (omega=180) = [protein]-peptidylproline (omega=0)</text>
        <dbReference type="Rhea" id="RHEA:16237"/>
        <dbReference type="Rhea" id="RHEA-COMP:10747"/>
        <dbReference type="Rhea" id="RHEA-COMP:10748"/>
        <dbReference type="ChEBI" id="CHEBI:83833"/>
        <dbReference type="ChEBI" id="CHEBI:83834"/>
        <dbReference type="EC" id="5.2.1.8"/>
    </reaction>
</comment>
<protein>
    <recommendedName>
        <fullName evidence="1">Peptidyl-prolyl cis-trans isomerase</fullName>
        <shortName evidence="1">PPIase</shortName>
        <ecNumber evidence="1">5.2.1.8</ecNumber>
    </recommendedName>
</protein>
<dbReference type="InterPro" id="IPR029000">
    <property type="entry name" value="Cyclophilin-like_dom_sf"/>
</dbReference>
<dbReference type="EC" id="5.2.1.8" evidence="1"/>
<dbReference type="SUPFAM" id="SSF50891">
    <property type="entry name" value="Cyclophilin-like"/>
    <property type="match status" value="1"/>
</dbReference>
<sequence>MDKSLSVKHTIFVHGLLPTLDFQKAKCCAQDVFKKLPNVFNPPVINGMLEFAWSGWMSAKKRELRSETWAFNSDVMVFCNSQLIGNTQDFLVWATDNYNFEDFRNEILYETLRKEEYANYFQNTKNDFVYFDIVQDDQQLGRLLIELFKNILPKTSENFRLLCTGEKGRTEDGTKQLDYKNTLIHRVVPNGWIQGGDIGSGKGNESESVYNGLFEDESFEVAHNKRGILGMSNHGRHTNGSQYYITLQPAPWMDKKYVAFGQVVEGSETLAKIENLATINERPQKECKISDCGIFKYEF</sequence>
<comment type="caution">
    <text evidence="3">The sequence shown here is derived from an EMBL/GenBank/DDBJ whole genome shotgun (WGS) entry which is preliminary data.</text>
</comment>
<keyword evidence="1" id="KW-0697">Rotamase</keyword>
<evidence type="ECO:0000259" key="2">
    <source>
        <dbReference type="PROSITE" id="PS50072"/>
    </source>
</evidence>
<dbReference type="PANTHER" id="PTHR11071">
    <property type="entry name" value="PEPTIDYL-PROLYL CIS-TRANS ISOMERASE"/>
    <property type="match status" value="1"/>
</dbReference>
<name>A0A813ST15_9BILA</name>
<dbReference type="GO" id="GO:0003755">
    <property type="term" value="F:peptidyl-prolyl cis-trans isomerase activity"/>
    <property type="evidence" value="ECO:0007669"/>
    <property type="project" value="UniProtKB-UniRule"/>
</dbReference>
<dbReference type="OrthoDB" id="408413at2759"/>
<dbReference type="Pfam" id="PF00160">
    <property type="entry name" value="Pro_isomerase"/>
    <property type="match status" value="1"/>
</dbReference>
<comment type="similarity">
    <text evidence="1">Belongs to the cyclophilin-type PPIase family.</text>
</comment>
<dbReference type="AlphaFoldDB" id="A0A813ST15"/>
<proteinExistence type="inferred from homology"/>
<dbReference type="Gene3D" id="2.40.100.10">
    <property type="entry name" value="Cyclophilin-like"/>
    <property type="match status" value="1"/>
</dbReference>
<dbReference type="EMBL" id="CAJNOC010000746">
    <property type="protein sequence ID" value="CAF0798829.1"/>
    <property type="molecule type" value="Genomic_DNA"/>
</dbReference>
<dbReference type="PRINTS" id="PR00153">
    <property type="entry name" value="CSAPPISMRASE"/>
</dbReference>
<dbReference type="Proteomes" id="UP000663879">
    <property type="component" value="Unassembled WGS sequence"/>
</dbReference>
<feature type="domain" description="PPIase cyclophilin-type" evidence="2">
    <location>
        <begin position="130"/>
        <end position="294"/>
    </location>
</feature>
<comment type="function">
    <text evidence="1">PPIases accelerate the folding of proteins. It catalyzes the cis-trans isomerization of proline imidic peptide bonds in oligopeptides.</text>
</comment>
<dbReference type="PANTHER" id="PTHR11071:SF561">
    <property type="entry name" value="PEPTIDYL-PROLYL CIS-TRANS ISOMERASE D-RELATED"/>
    <property type="match status" value="1"/>
</dbReference>
<dbReference type="PROSITE" id="PS50072">
    <property type="entry name" value="CSA_PPIASE_2"/>
    <property type="match status" value="1"/>
</dbReference>
<dbReference type="InterPro" id="IPR002130">
    <property type="entry name" value="Cyclophilin-type_PPIase_dom"/>
</dbReference>
<accession>A0A813ST15</accession>
<gene>
    <name evidence="3" type="ORF">OXX778_LOCUS6357</name>
</gene>
<keyword evidence="1" id="KW-0413">Isomerase</keyword>
<evidence type="ECO:0000256" key="1">
    <source>
        <dbReference type="RuleBase" id="RU363019"/>
    </source>
</evidence>
<dbReference type="FunFam" id="2.40.100.10:FF:000048">
    <property type="entry name" value="Peptidyl-prolyl cis-trans isomerase"/>
    <property type="match status" value="1"/>
</dbReference>
<evidence type="ECO:0000313" key="3">
    <source>
        <dbReference type="EMBL" id="CAF0798829.1"/>
    </source>
</evidence>
<evidence type="ECO:0000313" key="4">
    <source>
        <dbReference type="Proteomes" id="UP000663879"/>
    </source>
</evidence>
<organism evidence="3 4">
    <name type="scientific">Brachionus calyciflorus</name>
    <dbReference type="NCBI Taxonomy" id="104777"/>
    <lineage>
        <taxon>Eukaryota</taxon>
        <taxon>Metazoa</taxon>
        <taxon>Spiralia</taxon>
        <taxon>Gnathifera</taxon>
        <taxon>Rotifera</taxon>
        <taxon>Eurotatoria</taxon>
        <taxon>Monogononta</taxon>
        <taxon>Pseudotrocha</taxon>
        <taxon>Ploima</taxon>
        <taxon>Brachionidae</taxon>
        <taxon>Brachionus</taxon>
    </lineage>
</organism>